<evidence type="ECO:0000313" key="1">
    <source>
        <dbReference type="EMBL" id="PNW86413.1"/>
    </source>
</evidence>
<dbReference type="Proteomes" id="UP000006906">
    <property type="component" value="Chromosome 2"/>
</dbReference>
<dbReference type="InParanoid" id="A0A2K3E0V5"/>
<evidence type="ECO:0000313" key="2">
    <source>
        <dbReference type="Proteomes" id="UP000006906"/>
    </source>
</evidence>
<gene>
    <name evidence="1" type="ORF">CHLRE_02g085400v5</name>
</gene>
<dbReference type="OrthoDB" id="555752at2759"/>
<dbReference type="ExpressionAtlas" id="A0A2K3E0V5">
    <property type="expression patterns" value="baseline"/>
</dbReference>
<dbReference type="Gramene" id="PNW86413">
    <property type="protein sequence ID" value="PNW86413"/>
    <property type="gene ID" value="CHLRE_02g085400v5"/>
</dbReference>
<organism evidence="1 2">
    <name type="scientific">Chlamydomonas reinhardtii</name>
    <name type="common">Chlamydomonas smithii</name>
    <dbReference type="NCBI Taxonomy" id="3055"/>
    <lineage>
        <taxon>Eukaryota</taxon>
        <taxon>Viridiplantae</taxon>
        <taxon>Chlorophyta</taxon>
        <taxon>core chlorophytes</taxon>
        <taxon>Chlorophyceae</taxon>
        <taxon>CS clade</taxon>
        <taxon>Chlamydomonadales</taxon>
        <taxon>Chlamydomonadaceae</taxon>
        <taxon>Chlamydomonas</taxon>
    </lineage>
</organism>
<sequence>MDAAVVKELRAGCGGLGQDKAAAKRVRDMLVALQQRQDGPAPEVFVLLNYVNGSLESRRELLTGPLFVRCAAAVLDGRYTGELQVDASAAGGCEVDKVAAALRLNLGETMYNPTEREKAPSQLQSVGKVAAYTLDKALAACFADPTIATTPALQKLPRQLYIHGVCVYVGRATKQQLARWEDLPRVELGGMALSGAADGVKGLKGATLVLSAASALERVLSTGCAPGWGRCVAVA</sequence>
<dbReference type="EMBL" id="CM008963">
    <property type="protein sequence ID" value="PNW86413.1"/>
    <property type="molecule type" value="Genomic_DNA"/>
</dbReference>
<protein>
    <submittedName>
        <fullName evidence="1">Uncharacterized protein</fullName>
    </submittedName>
</protein>
<dbReference type="AlphaFoldDB" id="A0A2K3E0V5"/>
<dbReference type="KEGG" id="cre:CHLRE_02g085400v5"/>
<proteinExistence type="predicted"/>
<dbReference type="PaxDb" id="3055-EDP06703"/>
<name>A0A2K3E0V5_CHLRE</name>
<dbReference type="GeneID" id="5727380"/>
<dbReference type="RefSeq" id="XP_042926955.1">
    <property type="nucleotide sequence ID" value="XM_043059321.1"/>
</dbReference>
<accession>A0A2K3E0V5</accession>
<reference evidence="1 2" key="1">
    <citation type="journal article" date="2007" name="Science">
        <title>The Chlamydomonas genome reveals the evolution of key animal and plant functions.</title>
        <authorList>
            <person name="Merchant S.S."/>
            <person name="Prochnik S.E."/>
            <person name="Vallon O."/>
            <person name="Harris E.H."/>
            <person name="Karpowicz S.J."/>
            <person name="Witman G.B."/>
            <person name="Terry A."/>
            <person name="Salamov A."/>
            <person name="Fritz-Laylin L.K."/>
            <person name="Marechal-Drouard L."/>
            <person name="Marshall W.F."/>
            <person name="Qu L.H."/>
            <person name="Nelson D.R."/>
            <person name="Sanderfoot A.A."/>
            <person name="Spalding M.H."/>
            <person name="Kapitonov V.V."/>
            <person name="Ren Q."/>
            <person name="Ferris P."/>
            <person name="Lindquist E."/>
            <person name="Shapiro H."/>
            <person name="Lucas S.M."/>
            <person name="Grimwood J."/>
            <person name="Schmutz J."/>
            <person name="Cardol P."/>
            <person name="Cerutti H."/>
            <person name="Chanfreau G."/>
            <person name="Chen C.L."/>
            <person name="Cognat V."/>
            <person name="Croft M.T."/>
            <person name="Dent R."/>
            <person name="Dutcher S."/>
            <person name="Fernandez E."/>
            <person name="Fukuzawa H."/>
            <person name="Gonzalez-Ballester D."/>
            <person name="Gonzalez-Halphen D."/>
            <person name="Hallmann A."/>
            <person name="Hanikenne M."/>
            <person name="Hippler M."/>
            <person name="Inwood W."/>
            <person name="Jabbari K."/>
            <person name="Kalanon M."/>
            <person name="Kuras R."/>
            <person name="Lefebvre P.A."/>
            <person name="Lemaire S.D."/>
            <person name="Lobanov A.V."/>
            <person name="Lohr M."/>
            <person name="Manuell A."/>
            <person name="Meier I."/>
            <person name="Mets L."/>
            <person name="Mittag M."/>
            <person name="Mittelmeier T."/>
            <person name="Moroney J.V."/>
            <person name="Moseley J."/>
            <person name="Napoli C."/>
            <person name="Nedelcu A.M."/>
            <person name="Niyogi K."/>
            <person name="Novoselov S.V."/>
            <person name="Paulsen I.T."/>
            <person name="Pazour G."/>
            <person name="Purton S."/>
            <person name="Ral J.P."/>
            <person name="Riano-Pachon D.M."/>
            <person name="Riekhof W."/>
            <person name="Rymarquis L."/>
            <person name="Schroda M."/>
            <person name="Stern D."/>
            <person name="Umen J."/>
            <person name="Willows R."/>
            <person name="Wilson N."/>
            <person name="Zimmer S.L."/>
            <person name="Allmer J."/>
            <person name="Balk J."/>
            <person name="Bisova K."/>
            <person name="Chen C.J."/>
            <person name="Elias M."/>
            <person name="Gendler K."/>
            <person name="Hauser C."/>
            <person name="Lamb M.R."/>
            <person name="Ledford H."/>
            <person name="Long J.C."/>
            <person name="Minagawa J."/>
            <person name="Page M.D."/>
            <person name="Pan J."/>
            <person name="Pootakham W."/>
            <person name="Roje S."/>
            <person name="Rose A."/>
            <person name="Stahlberg E."/>
            <person name="Terauchi A.M."/>
            <person name="Yang P."/>
            <person name="Ball S."/>
            <person name="Bowler C."/>
            <person name="Dieckmann C.L."/>
            <person name="Gladyshev V.N."/>
            <person name="Green P."/>
            <person name="Jorgensen R."/>
            <person name="Mayfield S."/>
            <person name="Mueller-Roeber B."/>
            <person name="Rajamani S."/>
            <person name="Sayre R.T."/>
            <person name="Brokstein P."/>
            <person name="Dubchak I."/>
            <person name="Goodstein D."/>
            <person name="Hornick L."/>
            <person name="Huang Y.W."/>
            <person name="Jhaveri J."/>
            <person name="Luo Y."/>
            <person name="Martinez D."/>
            <person name="Ngau W.C."/>
            <person name="Otillar B."/>
            <person name="Poliakov A."/>
            <person name="Porter A."/>
            <person name="Szajkowski L."/>
            <person name="Werner G."/>
            <person name="Zhou K."/>
            <person name="Grigoriev I.V."/>
            <person name="Rokhsar D.S."/>
            <person name="Grossman A.R."/>
        </authorList>
    </citation>
    <scope>NUCLEOTIDE SEQUENCE [LARGE SCALE GENOMIC DNA]</scope>
    <source>
        <strain evidence="2">CC-503</strain>
    </source>
</reference>
<keyword evidence="2" id="KW-1185">Reference proteome</keyword>